<organism evidence="1 2">
    <name type="scientific">Aspergillus tanneri</name>
    <dbReference type="NCBI Taxonomy" id="1220188"/>
    <lineage>
        <taxon>Eukaryota</taxon>
        <taxon>Fungi</taxon>
        <taxon>Dikarya</taxon>
        <taxon>Ascomycota</taxon>
        <taxon>Pezizomycotina</taxon>
        <taxon>Eurotiomycetes</taxon>
        <taxon>Eurotiomycetidae</taxon>
        <taxon>Eurotiales</taxon>
        <taxon>Aspergillaceae</taxon>
        <taxon>Aspergillus</taxon>
        <taxon>Aspergillus subgen. Circumdati</taxon>
    </lineage>
</organism>
<accession>A0A4S3JQI0</accession>
<dbReference type="VEuPathDB" id="FungiDB:EYZ11_002553"/>
<evidence type="ECO:0000313" key="2">
    <source>
        <dbReference type="Proteomes" id="UP000308092"/>
    </source>
</evidence>
<proteinExistence type="predicted"/>
<evidence type="ECO:0000313" key="1">
    <source>
        <dbReference type="EMBL" id="THC97983.1"/>
    </source>
</evidence>
<dbReference type="EMBL" id="SOSA01000057">
    <property type="protein sequence ID" value="THC97983.1"/>
    <property type="molecule type" value="Genomic_DNA"/>
</dbReference>
<sequence>MSLCNTIDAETDGLYLCRVPRQPDAIIWLPISTTRLSARRSPCKECNLIRENAKIMRTTSRYRVHHGVI</sequence>
<reference evidence="1 2" key="1">
    <citation type="submission" date="2019-03" db="EMBL/GenBank/DDBJ databases">
        <title>The genome sequence of a newly discovered highly antifungal drug resistant Aspergillus species, Aspergillus tanneri NIH 1004.</title>
        <authorList>
            <person name="Mounaud S."/>
            <person name="Singh I."/>
            <person name="Joardar V."/>
            <person name="Pakala S."/>
            <person name="Pakala S."/>
            <person name="Venepally P."/>
            <person name="Hoover J."/>
            <person name="Nierman W."/>
            <person name="Chung J."/>
            <person name="Losada L."/>
        </authorList>
    </citation>
    <scope>NUCLEOTIDE SEQUENCE [LARGE SCALE GENOMIC DNA]</scope>
    <source>
        <strain evidence="1 2">NIH1004</strain>
    </source>
</reference>
<gene>
    <name evidence="1" type="ORF">EYZ11_002553</name>
</gene>
<keyword evidence="2" id="KW-1185">Reference proteome</keyword>
<protein>
    <submittedName>
        <fullName evidence="1">Uncharacterized protein</fullName>
    </submittedName>
</protein>
<name>A0A4S3JQI0_9EURO</name>
<dbReference type="Proteomes" id="UP000308092">
    <property type="component" value="Unassembled WGS sequence"/>
</dbReference>
<dbReference type="AlphaFoldDB" id="A0A4S3JQI0"/>
<comment type="caution">
    <text evidence="1">The sequence shown here is derived from an EMBL/GenBank/DDBJ whole genome shotgun (WGS) entry which is preliminary data.</text>
</comment>